<dbReference type="Proteomes" id="UP000315131">
    <property type="component" value="Unassembled WGS sequence"/>
</dbReference>
<keyword evidence="4" id="KW-1185">Reference proteome</keyword>
<dbReference type="OrthoDB" id="1451701at2"/>
<name>A0A550I6M2_9FLAO</name>
<organism evidence="3 4">
    <name type="scientific">Christiangramia sabulilitoris</name>
    <dbReference type="NCBI Taxonomy" id="2583991"/>
    <lineage>
        <taxon>Bacteria</taxon>
        <taxon>Pseudomonadati</taxon>
        <taxon>Bacteroidota</taxon>
        <taxon>Flavobacteriia</taxon>
        <taxon>Flavobacteriales</taxon>
        <taxon>Flavobacteriaceae</taxon>
        <taxon>Christiangramia</taxon>
    </lineage>
</organism>
<accession>A0A550I6M2</accession>
<comment type="caution">
    <text evidence="3">The sequence shown here is derived from an EMBL/GenBank/DDBJ whole genome shotgun (WGS) entry which is preliminary data.</text>
</comment>
<keyword evidence="1" id="KW-0175">Coiled coil</keyword>
<evidence type="ECO:0000313" key="4">
    <source>
        <dbReference type="Proteomes" id="UP000315131"/>
    </source>
</evidence>
<feature type="coiled-coil region" evidence="1">
    <location>
        <begin position="21"/>
        <end position="55"/>
    </location>
</feature>
<sequence length="165" mass="19259">MRNKILMYLFIFTLLFTIFIYVNDKRILDSKQERIDSLENKLQEAETELNVSDEVATAEDYFSLQNNEDAISYFDKRNIDATDLILRIEDAIISKNSSDSDNPLVPQAGMEGKMRINKIKVLNHKWVIADFTDGTYWGEVFLTYEVSEDDGIKFYPEKSFLYPLN</sequence>
<keyword evidence="2" id="KW-1133">Transmembrane helix</keyword>
<evidence type="ECO:0000313" key="3">
    <source>
        <dbReference type="EMBL" id="TRO66609.1"/>
    </source>
</evidence>
<evidence type="ECO:0008006" key="5">
    <source>
        <dbReference type="Google" id="ProtNLM"/>
    </source>
</evidence>
<dbReference type="EMBL" id="VHSF01000001">
    <property type="protein sequence ID" value="TRO66609.1"/>
    <property type="molecule type" value="Genomic_DNA"/>
</dbReference>
<dbReference type="RefSeq" id="WP_143409377.1">
    <property type="nucleotide sequence ID" value="NZ_VHSF01000001.1"/>
</dbReference>
<evidence type="ECO:0000256" key="2">
    <source>
        <dbReference type="SAM" id="Phobius"/>
    </source>
</evidence>
<protein>
    <recommendedName>
        <fullName evidence="5">Hydrolase</fullName>
    </recommendedName>
</protein>
<dbReference type="AlphaFoldDB" id="A0A550I6M2"/>
<proteinExistence type="predicted"/>
<feature type="transmembrane region" description="Helical" evidence="2">
    <location>
        <begin position="6"/>
        <end position="22"/>
    </location>
</feature>
<gene>
    <name evidence="3" type="ORF">FGM01_01625</name>
</gene>
<keyword evidence="2" id="KW-0472">Membrane</keyword>
<evidence type="ECO:0000256" key="1">
    <source>
        <dbReference type="SAM" id="Coils"/>
    </source>
</evidence>
<keyword evidence="2" id="KW-0812">Transmembrane</keyword>
<reference evidence="3 4" key="1">
    <citation type="submission" date="2019-06" db="EMBL/GenBank/DDBJ databases">
        <title>Gramella sabulilitoris sp. nov., isolated from a marine sand.</title>
        <authorList>
            <person name="Yoon J.-H."/>
        </authorList>
    </citation>
    <scope>NUCLEOTIDE SEQUENCE [LARGE SCALE GENOMIC DNA]</scope>
    <source>
        <strain evidence="3 4">HSMS-1</strain>
    </source>
</reference>